<dbReference type="SUPFAM" id="SSF53850">
    <property type="entry name" value="Periplasmic binding protein-like II"/>
    <property type="match status" value="1"/>
</dbReference>
<protein>
    <submittedName>
        <fullName evidence="3">Probable extracellular solute-binding protein</fullName>
    </submittedName>
</protein>
<accession>A0A160TTB2</accession>
<keyword evidence="1" id="KW-0732">Signal</keyword>
<evidence type="ECO:0000313" key="3">
    <source>
        <dbReference type="EMBL" id="CUS52075.1"/>
    </source>
</evidence>
<sequence>MIDMSNAVARELAPTGVLRAAINLANFLLVTGAKENGEPTGVSPDLAASIAKALKVEISYVGFNRPGELADAVVHNTWDIGLIAAEPVRAQHIDFTAAYVEIEATYLVAGDSLIQKIKDVDQAGVRIAVAARSAYDLYLTRHLQHAELVRAEGLDESFDLFVREQLDALAGLKPRLLSDVERIENARILEGRFTAVQQAIGIPSGRPVGFAYLCEYVESAKASGLIAELITRHGVKGLSVAPPE</sequence>
<feature type="domain" description="Solute-binding protein family 3/N-terminal" evidence="2">
    <location>
        <begin position="17"/>
        <end position="237"/>
    </location>
</feature>
<dbReference type="EMBL" id="CZRL01000075">
    <property type="protein sequence ID" value="CUS52075.1"/>
    <property type="molecule type" value="Genomic_DNA"/>
</dbReference>
<dbReference type="Pfam" id="PF00497">
    <property type="entry name" value="SBP_bac_3"/>
    <property type="match status" value="1"/>
</dbReference>
<evidence type="ECO:0000256" key="1">
    <source>
        <dbReference type="ARBA" id="ARBA00022729"/>
    </source>
</evidence>
<dbReference type="InterPro" id="IPR001638">
    <property type="entry name" value="Solute-binding_3/MltF_N"/>
</dbReference>
<organism evidence="3">
    <name type="scientific">hydrothermal vent metagenome</name>
    <dbReference type="NCBI Taxonomy" id="652676"/>
    <lineage>
        <taxon>unclassified sequences</taxon>
        <taxon>metagenomes</taxon>
        <taxon>ecological metagenomes</taxon>
    </lineage>
</organism>
<name>A0A160TTB2_9ZZZZ</name>
<dbReference type="AlphaFoldDB" id="A0A160TTB2"/>
<proteinExistence type="predicted"/>
<gene>
    <name evidence="3" type="ORF">MGWOODY_XGa2035</name>
</gene>
<dbReference type="SMART" id="SM00062">
    <property type="entry name" value="PBPb"/>
    <property type="match status" value="1"/>
</dbReference>
<reference evidence="3" key="1">
    <citation type="submission" date="2015-10" db="EMBL/GenBank/DDBJ databases">
        <authorList>
            <person name="Gilbert D.G."/>
        </authorList>
    </citation>
    <scope>NUCLEOTIDE SEQUENCE</scope>
</reference>
<dbReference type="PANTHER" id="PTHR35936">
    <property type="entry name" value="MEMBRANE-BOUND LYTIC MUREIN TRANSGLYCOSYLASE F"/>
    <property type="match status" value="1"/>
</dbReference>
<dbReference type="PANTHER" id="PTHR35936:SF17">
    <property type="entry name" value="ARGININE-BINDING EXTRACELLULAR PROTEIN ARTP"/>
    <property type="match status" value="1"/>
</dbReference>
<dbReference type="Gene3D" id="3.40.190.10">
    <property type="entry name" value="Periplasmic binding protein-like II"/>
    <property type="match status" value="2"/>
</dbReference>
<evidence type="ECO:0000259" key="2">
    <source>
        <dbReference type="SMART" id="SM00062"/>
    </source>
</evidence>